<feature type="domain" description="Acylphosphatase-like" evidence="3">
    <location>
        <begin position="17"/>
        <end position="93"/>
    </location>
</feature>
<proteinExistence type="inferred from homology"/>
<dbReference type="PANTHER" id="PTHR47268:SF4">
    <property type="entry name" value="ACYLPHOSPHATASE"/>
    <property type="match status" value="1"/>
</dbReference>
<gene>
    <name evidence="4" type="primary">acyP</name>
    <name evidence="4" type="ORF">CFIMG_008057RA00001</name>
</gene>
<dbReference type="GO" id="GO:0003998">
    <property type="term" value="F:acylphosphatase activity"/>
    <property type="evidence" value="ECO:0007669"/>
    <property type="project" value="UniProtKB-EC"/>
</dbReference>
<comment type="catalytic activity">
    <reaction evidence="1">
        <text>an acyl phosphate + H2O = a carboxylate + phosphate + H(+)</text>
        <dbReference type="Rhea" id="RHEA:14965"/>
        <dbReference type="ChEBI" id="CHEBI:15377"/>
        <dbReference type="ChEBI" id="CHEBI:15378"/>
        <dbReference type="ChEBI" id="CHEBI:29067"/>
        <dbReference type="ChEBI" id="CHEBI:43474"/>
        <dbReference type="ChEBI" id="CHEBI:59918"/>
        <dbReference type="EC" id="3.6.1.7"/>
    </reaction>
</comment>
<dbReference type="Pfam" id="PF00708">
    <property type="entry name" value="Acylphosphatase"/>
    <property type="match status" value="1"/>
</dbReference>
<reference evidence="4 5" key="2">
    <citation type="journal article" date="2013" name="IMA Fungus">
        <title>IMA Genome-F 1: Ceratocystis fimbriata: Draft nuclear genome sequence for the plant pathogen, Ceratocystis fimbriata.</title>
        <authorList>
            <person name="Wilken P.M."/>
            <person name="Steenkamp E.T."/>
            <person name="Wingfield M.J."/>
            <person name="de Beer Z.W."/>
            <person name="Wingfield B.D."/>
        </authorList>
    </citation>
    <scope>NUCLEOTIDE SEQUENCE [LARGE SCALE GENOMIC DNA]</scope>
    <source>
        <strain evidence="4 5">CBS 114723</strain>
    </source>
</reference>
<sequence length="94" mass="10609">MMLTLLPQLANMIFSVGVGFRYFTEKKALEYGVTGWVRNTTTNKVEGEVQGEEDAVKKFTTAILDGPKHAHVVRLDKDHRAIVEGETGFEIRRD</sequence>
<dbReference type="STRING" id="1035309.A0A2C5WZ24"/>
<dbReference type="InterPro" id="IPR020456">
    <property type="entry name" value="Acylphosphatase"/>
</dbReference>
<comment type="caution">
    <text evidence="4">The sequence shown here is derived from an EMBL/GenBank/DDBJ whole genome shotgun (WGS) entry which is preliminary data.</text>
</comment>
<comment type="similarity">
    <text evidence="2">Belongs to the acylphosphatase family.</text>
</comment>
<evidence type="ECO:0000256" key="1">
    <source>
        <dbReference type="PROSITE-ProRule" id="PRU00520"/>
    </source>
</evidence>
<keyword evidence="1" id="KW-0378">Hydrolase</keyword>
<accession>A0A2C5WZ24</accession>
<dbReference type="Gene3D" id="3.30.70.100">
    <property type="match status" value="1"/>
</dbReference>
<dbReference type="OrthoDB" id="7961613at2759"/>
<feature type="active site" evidence="1">
    <location>
        <position position="39"/>
    </location>
</feature>
<feature type="active site" evidence="1">
    <location>
        <position position="21"/>
    </location>
</feature>
<organism evidence="4 5">
    <name type="scientific">Ceratocystis fimbriata CBS 114723</name>
    <dbReference type="NCBI Taxonomy" id="1035309"/>
    <lineage>
        <taxon>Eukaryota</taxon>
        <taxon>Fungi</taxon>
        <taxon>Dikarya</taxon>
        <taxon>Ascomycota</taxon>
        <taxon>Pezizomycotina</taxon>
        <taxon>Sordariomycetes</taxon>
        <taxon>Hypocreomycetidae</taxon>
        <taxon>Microascales</taxon>
        <taxon>Ceratocystidaceae</taxon>
        <taxon>Ceratocystis</taxon>
    </lineage>
</organism>
<reference evidence="4 5" key="1">
    <citation type="journal article" date="2013" name="Fungal Biol.">
        <title>Analysis of microsatellite markers in the genome of the plant pathogen Ceratocystis fimbriata.</title>
        <authorList>
            <person name="Simpson M.C."/>
            <person name="Wilken P.M."/>
            <person name="Coetzee M.P."/>
            <person name="Wingfield M.J."/>
            <person name="Wingfield B.D."/>
        </authorList>
    </citation>
    <scope>NUCLEOTIDE SEQUENCE [LARGE SCALE GENOMIC DNA]</scope>
    <source>
        <strain evidence="4 5">CBS 114723</strain>
    </source>
</reference>
<evidence type="ECO:0000313" key="4">
    <source>
        <dbReference type="EMBL" id="PHH54069.1"/>
    </source>
</evidence>
<name>A0A2C5WZ24_9PEZI</name>
<dbReference type="InterPro" id="IPR001792">
    <property type="entry name" value="Acylphosphatase-like_dom"/>
</dbReference>
<evidence type="ECO:0000259" key="3">
    <source>
        <dbReference type="PROSITE" id="PS51160"/>
    </source>
</evidence>
<evidence type="ECO:0000256" key="2">
    <source>
        <dbReference type="RuleBase" id="RU004168"/>
    </source>
</evidence>
<dbReference type="InterPro" id="IPR036046">
    <property type="entry name" value="Acylphosphatase-like_dom_sf"/>
</dbReference>
<dbReference type="PROSITE" id="PS51160">
    <property type="entry name" value="ACYLPHOSPHATASE_3"/>
    <property type="match status" value="1"/>
</dbReference>
<dbReference type="AlphaFoldDB" id="A0A2C5WZ24"/>
<dbReference type="EMBL" id="APWK03000033">
    <property type="protein sequence ID" value="PHH54069.1"/>
    <property type="molecule type" value="Genomic_DNA"/>
</dbReference>
<dbReference type="Proteomes" id="UP000222788">
    <property type="component" value="Unassembled WGS sequence"/>
</dbReference>
<evidence type="ECO:0000313" key="5">
    <source>
        <dbReference type="Proteomes" id="UP000222788"/>
    </source>
</evidence>
<protein>
    <recommendedName>
        <fullName evidence="1">acylphosphatase</fullName>
        <ecNumber evidence="1">3.6.1.7</ecNumber>
    </recommendedName>
</protein>
<keyword evidence="5" id="KW-1185">Reference proteome</keyword>
<dbReference type="PANTHER" id="PTHR47268">
    <property type="entry name" value="ACYLPHOSPHATASE"/>
    <property type="match status" value="1"/>
</dbReference>
<dbReference type="SUPFAM" id="SSF54975">
    <property type="entry name" value="Acylphosphatase/BLUF domain-like"/>
    <property type="match status" value="1"/>
</dbReference>
<dbReference type="EC" id="3.6.1.7" evidence="1"/>